<accession>A0A8H9Z2K5</accession>
<proteinExistence type="predicted"/>
<gene>
    <name evidence="2" type="ORF">HU722_0001815</name>
    <name evidence="1" type="ORF">HU722_42580</name>
</gene>
<sequence>MNVKTALEALGLHDALVACADGSIGTPICTLRAPAEWYGFPPALIPIWSDGSWPTYIGYWKHWFVDREPTFVKMYVGIDRMTVEIARTPAQLMGVLAMMSMSLEEGVTPELEQFAKAVGLDCLEALDAQSLKTGDDSKGFANVEPFKTLTPLASISDGAKRYTGNFPNPFDPIPNWWESSCYFEVVDQHIPVPNGVELPTWFDPEREKKPLFEDFMQAGRLDCAWLTLNSTGWSIGDARQALVALQERADDKAFDAVVAYWLSIADLDAGAY</sequence>
<keyword evidence="3" id="KW-1185">Reference proteome</keyword>
<dbReference type="KEGG" id="ptrt:HU722_0001815"/>
<dbReference type="Proteomes" id="UP000615613">
    <property type="component" value="Chromosome"/>
</dbReference>
<organism evidence="1">
    <name type="scientific">Pseudomonas tritici</name>
    <dbReference type="NCBI Taxonomy" id="2745518"/>
    <lineage>
        <taxon>Bacteria</taxon>
        <taxon>Pseudomonadati</taxon>
        <taxon>Pseudomonadota</taxon>
        <taxon>Gammaproteobacteria</taxon>
        <taxon>Pseudomonadales</taxon>
        <taxon>Pseudomonadaceae</taxon>
        <taxon>Pseudomonas</taxon>
    </lineage>
</organism>
<dbReference type="EMBL" id="CP077084">
    <property type="protein sequence ID" value="QXH84245.1"/>
    <property type="molecule type" value="Genomic_DNA"/>
</dbReference>
<dbReference type="RefSeq" id="WP_139113188.1">
    <property type="nucleotide sequence ID" value="NZ_CP077084.1"/>
</dbReference>
<dbReference type="EMBL" id="JABWQF010000042">
    <property type="protein sequence ID" value="MBC3298241.1"/>
    <property type="molecule type" value="Genomic_DNA"/>
</dbReference>
<protein>
    <submittedName>
        <fullName evidence="1">Uncharacterized protein</fullName>
    </submittedName>
</protein>
<evidence type="ECO:0000313" key="2">
    <source>
        <dbReference type="EMBL" id="QXH84245.1"/>
    </source>
</evidence>
<reference evidence="1" key="1">
    <citation type="journal article" date="2020" name="Microorganisms">
        <title>Reliable Identification of Environmental Pseudomonas Isolates Using the rpoD Gene.</title>
        <authorList>
            <consortium name="The Broad Institute Genome Sequencing Platform"/>
            <person name="Girard L."/>
            <person name="Lood C."/>
            <person name="Rokni-Zadeh H."/>
            <person name="van Noort V."/>
            <person name="Lavigne R."/>
            <person name="De Mot R."/>
        </authorList>
    </citation>
    <scope>NUCLEOTIDE SEQUENCE [LARGE SCALE GENOMIC DNA]</scope>
    <source>
        <strain evidence="1">SWRI145</strain>
    </source>
</reference>
<reference evidence="2" key="2">
    <citation type="submission" date="2021-06" db="EMBL/GenBank/DDBJ databases">
        <title>Updating the genus Pseudomonas: Description of 43 new species and partition of the Pseudomonas putida group.</title>
        <authorList>
            <person name="Girard L."/>
            <person name="Lood C."/>
            <person name="Vandamme P."/>
            <person name="Rokni-Zadeh H."/>
            <person name="van Noort V."/>
            <person name="Hofte M."/>
            <person name="Lavigne R."/>
            <person name="De Mot R."/>
        </authorList>
    </citation>
    <scope>NUCLEOTIDE SEQUENCE</scope>
    <source>
        <strain evidence="2">SWRI145</strain>
    </source>
</reference>
<evidence type="ECO:0000313" key="1">
    <source>
        <dbReference type="EMBL" id="MBC3298241.1"/>
    </source>
</evidence>
<dbReference type="AlphaFoldDB" id="A0A8H9Z2K5"/>
<evidence type="ECO:0000313" key="3">
    <source>
        <dbReference type="Proteomes" id="UP000615613"/>
    </source>
</evidence>
<name>A0A8H9Z2K5_9PSED</name>